<gene>
    <name evidence="3" type="ORF">ACFSR2_05965</name>
</gene>
<protein>
    <submittedName>
        <fullName evidence="3">DUF1624 domain-containing protein</fullName>
    </submittedName>
</protein>
<dbReference type="PANTHER" id="PTHR40407">
    <property type="entry name" value="MEMBRANE PROTEIN-LIKE PROTEIN"/>
    <property type="match status" value="1"/>
</dbReference>
<evidence type="ECO:0000313" key="4">
    <source>
        <dbReference type="Proteomes" id="UP001597510"/>
    </source>
</evidence>
<evidence type="ECO:0000259" key="2">
    <source>
        <dbReference type="Pfam" id="PF07786"/>
    </source>
</evidence>
<dbReference type="Pfam" id="PF07786">
    <property type="entry name" value="HGSNAT_cat"/>
    <property type="match status" value="1"/>
</dbReference>
<feature type="transmembrane region" description="Helical" evidence="1">
    <location>
        <begin position="87"/>
        <end position="104"/>
    </location>
</feature>
<evidence type="ECO:0000256" key="1">
    <source>
        <dbReference type="SAM" id="Phobius"/>
    </source>
</evidence>
<keyword evidence="1" id="KW-1133">Transmembrane helix</keyword>
<feature type="transmembrane region" description="Helical" evidence="1">
    <location>
        <begin position="48"/>
        <end position="67"/>
    </location>
</feature>
<feature type="transmembrane region" description="Helical" evidence="1">
    <location>
        <begin position="261"/>
        <end position="281"/>
    </location>
</feature>
<feature type="domain" description="Heparan-alpha-glucosaminide N-acetyltransferase catalytic" evidence="2">
    <location>
        <begin position="3"/>
        <end position="212"/>
    </location>
</feature>
<organism evidence="3 4">
    <name type="scientific">Emticicia soli</name>
    <dbReference type="NCBI Taxonomy" id="2027878"/>
    <lineage>
        <taxon>Bacteria</taxon>
        <taxon>Pseudomonadati</taxon>
        <taxon>Bacteroidota</taxon>
        <taxon>Cytophagia</taxon>
        <taxon>Cytophagales</taxon>
        <taxon>Leadbetterellaceae</taxon>
        <taxon>Emticicia</taxon>
    </lineage>
</organism>
<feature type="transmembrane region" description="Helical" evidence="1">
    <location>
        <begin position="215"/>
        <end position="233"/>
    </location>
</feature>
<feature type="transmembrane region" description="Helical" evidence="1">
    <location>
        <begin position="301"/>
        <end position="321"/>
    </location>
</feature>
<dbReference type="Proteomes" id="UP001597510">
    <property type="component" value="Unassembled WGS sequence"/>
</dbReference>
<dbReference type="InterPro" id="IPR012429">
    <property type="entry name" value="HGSNAT_cat"/>
</dbReference>
<dbReference type="RefSeq" id="WP_340239067.1">
    <property type="nucleotide sequence ID" value="NZ_JBBEWC010000011.1"/>
</dbReference>
<proteinExistence type="predicted"/>
<dbReference type="PANTHER" id="PTHR40407:SF1">
    <property type="entry name" value="HEPARAN-ALPHA-GLUCOSAMINIDE N-ACETYLTRANSFERASE CATALYTIC DOMAIN-CONTAINING PROTEIN"/>
    <property type="match status" value="1"/>
</dbReference>
<accession>A0ABW5J3S0</accession>
<feature type="transmembrane region" description="Helical" evidence="1">
    <location>
        <begin position="110"/>
        <end position="130"/>
    </location>
</feature>
<evidence type="ECO:0000313" key="3">
    <source>
        <dbReference type="EMBL" id="MFD2520418.1"/>
    </source>
</evidence>
<feature type="transmembrane region" description="Helical" evidence="1">
    <location>
        <begin position="351"/>
        <end position="369"/>
    </location>
</feature>
<comment type="caution">
    <text evidence="3">The sequence shown here is derived from an EMBL/GenBank/DDBJ whole genome shotgun (WGS) entry which is preliminary data.</text>
</comment>
<keyword evidence="1" id="KW-0472">Membrane</keyword>
<name>A0ABW5J3S0_9BACT</name>
<reference evidence="4" key="1">
    <citation type="journal article" date="2019" name="Int. J. Syst. Evol. Microbiol.">
        <title>The Global Catalogue of Microorganisms (GCM) 10K type strain sequencing project: providing services to taxonomists for standard genome sequencing and annotation.</title>
        <authorList>
            <consortium name="The Broad Institute Genomics Platform"/>
            <consortium name="The Broad Institute Genome Sequencing Center for Infectious Disease"/>
            <person name="Wu L."/>
            <person name="Ma J."/>
        </authorList>
    </citation>
    <scope>NUCLEOTIDE SEQUENCE [LARGE SCALE GENOMIC DNA]</scope>
    <source>
        <strain evidence="4">KCTC 52344</strain>
    </source>
</reference>
<sequence length="384" mass="43694">MKRINSVDFTRGLVMVIMALDHTRDLIHIGTNPTDLAATTPILFFTRWITHLCAPTFVFLSGTSAYLSYKNQNVGLKESRRFMLSRGLWLIFLEFTVVGLGIWFDFKFRMFFFQVISAIGFGFIILSFLMKLAPKTILIIGLVIIFCHNLLGLVPFNQPPFSYFSPLFGFALFPLSADTTFAVGYPPIPWLGIMLAGYGFGGTVFAKPQAERKAALLKLGFGALVLFVAIRFVNFYGDPVPWSAQKDGVYTFLSFMNLTKYPPSLLFTLATLGVSFIILSVSDGIKNKFTDFLTVYGKVPLFYYIIHWYLIHTLMFVMLYLQGFSTKDFVFGPFQFGRPQQPSGLELGATYAVWLGVVLFMYPLCKWYSNYKAAHKDNKWLRYL</sequence>
<dbReference type="EMBL" id="JBHULC010000005">
    <property type="protein sequence ID" value="MFD2520418.1"/>
    <property type="molecule type" value="Genomic_DNA"/>
</dbReference>
<feature type="transmembrane region" description="Helical" evidence="1">
    <location>
        <begin position="137"/>
        <end position="156"/>
    </location>
</feature>
<keyword evidence="1" id="KW-0812">Transmembrane</keyword>
<feature type="transmembrane region" description="Helical" evidence="1">
    <location>
        <begin position="188"/>
        <end position="206"/>
    </location>
</feature>
<keyword evidence="4" id="KW-1185">Reference proteome</keyword>